<proteinExistence type="inferred from homology"/>
<comment type="similarity">
    <text evidence="2">Belongs to the ABC-4 integral membrane protein family. LolC/E subfamily.</text>
</comment>
<dbReference type="Pfam" id="PF12704">
    <property type="entry name" value="MacB_PCD"/>
    <property type="match status" value="1"/>
</dbReference>
<dbReference type="EMBL" id="AJJU01000005">
    <property type="protein sequence ID" value="EID75378.1"/>
    <property type="molecule type" value="Genomic_DNA"/>
</dbReference>
<accession>I0WG62</accession>
<feature type="transmembrane region" description="Helical" evidence="7">
    <location>
        <begin position="371"/>
        <end position="391"/>
    </location>
</feature>
<organism evidence="10 11">
    <name type="scientific">Imtechella halotolerans K1</name>
    <dbReference type="NCBI Taxonomy" id="946077"/>
    <lineage>
        <taxon>Bacteria</taxon>
        <taxon>Pseudomonadati</taxon>
        <taxon>Bacteroidota</taxon>
        <taxon>Flavobacteriia</taxon>
        <taxon>Flavobacteriales</taxon>
        <taxon>Flavobacteriaceae</taxon>
        <taxon>Imtechella</taxon>
    </lineage>
</organism>
<keyword evidence="11" id="KW-1185">Reference proteome</keyword>
<dbReference type="PATRIC" id="fig|946077.3.peg.1303"/>
<evidence type="ECO:0000256" key="4">
    <source>
        <dbReference type="ARBA" id="ARBA00022692"/>
    </source>
</evidence>
<feature type="transmembrane region" description="Helical" evidence="7">
    <location>
        <begin position="317"/>
        <end position="339"/>
    </location>
</feature>
<evidence type="ECO:0000256" key="1">
    <source>
        <dbReference type="ARBA" id="ARBA00004651"/>
    </source>
</evidence>
<dbReference type="AlphaFoldDB" id="I0WG62"/>
<keyword evidence="3" id="KW-1003">Cell membrane</keyword>
<dbReference type="OrthoDB" id="1451596at2"/>
<sequence length="405" mass="45780">MLFQIAWRNIWRNKARSLVVICSVILGIWAGIFILSFAWGLYQNNINESIYRQLSHIQIHHPKFGDDYDSKFTILDADKLLRKFQLDERITSVSSRVITTGMISSPITTSGVKIYGINPLSEVSQIRLDEYVKEGTYFGSGKENEILIGEKLAKKLKVKAKSKIVLTFSNIHSEMISGAFRIGGIYRSKNTSLDELNVYVLQKHLQGLLELQPSESNEIALLIKDDQEVDVIKKESEEMLPDAKIEDWKALSPELNLIIESFNLYTYIISGIILLALLFGIINTMLMSVLERIRELGMLMAIGLNKRKIFTMIMLETYYLTLIGTPIGFLVGWLTVTVLGKTGINLSMFSEGLASYGFNSMIYPALDHEKYMIIVVMCLITAIISAVYPCIKALQLNPSEAIRKI</sequence>
<dbReference type="Pfam" id="PF02687">
    <property type="entry name" value="FtsX"/>
    <property type="match status" value="1"/>
</dbReference>
<keyword evidence="10" id="KW-0449">Lipoprotein</keyword>
<dbReference type="PANTHER" id="PTHR30489">
    <property type="entry name" value="LIPOPROTEIN-RELEASING SYSTEM TRANSMEMBRANE PROTEIN LOLE"/>
    <property type="match status" value="1"/>
</dbReference>
<dbReference type="STRING" id="946077.W5A_06436"/>
<evidence type="ECO:0000256" key="7">
    <source>
        <dbReference type="SAM" id="Phobius"/>
    </source>
</evidence>
<feature type="transmembrane region" description="Helical" evidence="7">
    <location>
        <begin position="18"/>
        <end position="42"/>
    </location>
</feature>
<dbReference type="GO" id="GO:0098797">
    <property type="term" value="C:plasma membrane protein complex"/>
    <property type="evidence" value="ECO:0007669"/>
    <property type="project" value="TreeGrafter"/>
</dbReference>
<keyword evidence="6 7" id="KW-0472">Membrane</keyword>
<keyword evidence="4 7" id="KW-0812">Transmembrane</keyword>
<feature type="domain" description="MacB-like periplasmic core" evidence="9">
    <location>
        <begin position="17"/>
        <end position="235"/>
    </location>
</feature>
<protein>
    <submittedName>
        <fullName evidence="10">ABC transporter involved in lipoprotein release permease</fullName>
    </submittedName>
</protein>
<dbReference type="RefSeq" id="WP_008238633.1">
    <property type="nucleotide sequence ID" value="NZ_AJJU01000005.1"/>
</dbReference>
<keyword evidence="5 7" id="KW-1133">Transmembrane helix</keyword>
<dbReference type="PANTHER" id="PTHR30489:SF0">
    <property type="entry name" value="LIPOPROTEIN-RELEASING SYSTEM TRANSMEMBRANE PROTEIN LOLE"/>
    <property type="match status" value="1"/>
</dbReference>
<reference evidence="10 11" key="1">
    <citation type="journal article" date="2012" name="J. Bacteriol.">
        <title>Genome Sequence of the Halotolerant Bacterium Imtechella halotolerans K1T.</title>
        <authorList>
            <person name="Kumar S."/>
            <person name="Vikram S."/>
            <person name="Subramanian S."/>
            <person name="Raghava G.P."/>
            <person name="Pinnaka A.K."/>
        </authorList>
    </citation>
    <scope>NUCLEOTIDE SEQUENCE [LARGE SCALE GENOMIC DNA]</scope>
    <source>
        <strain evidence="10 11">K1</strain>
    </source>
</reference>
<dbReference type="eggNOG" id="COG4591">
    <property type="taxonomic scope" value="Bacteria"/>
</dbReference>
<comment type="caution">
    <text evidence="10">The sequence shown here is derived from an EMBL/GenBank/DDBJ whole genome shotgun (WGS) entry which is preliminary data.</text>
</comment>
<dbReference type="Proteomes" id="UP000005938">
    <property type="component" value="Unassembled WGS sequence"/>
</dbReference>
<dbReference type="InterPro" id="IPR051447">
    <property type="entry name" value="Lipoprotein-release_system"/>
</dbReference>
<gene>
    <name evidence="10" type="ORF">W5A_06436</name>
</gene>
<comment type="subcellular location">
    <subcellularLocation>
        <location evidence="1">Cell membrane</location>
        <topology evidence="1">Multi-pass membrane protein</topology>
    </subcellularLocation>
</comment>
<dbReference type="GO" id="GO:0044874">
    <property type="term" value="P:lipoprotein localization to outer membrane"/>
    <property type="evidence" value="ECO:0007669"/>
    <property type="project" value="TreeGrafter"/>
</dbReference>
<feature type="transmembrane region" description="Helical" evidence="7">
    <location>
        <begin position="264"/>
        <end position="290"/>
    </location>
</feature>
<evidence type="ECO:0000313" key="10">
    <source>
        <dbReference type="EMBL" id="EID75378.1"/>
    </source>
</evidence>
<evidence type="ECO:0000256" key="5">
    <source>
        <dbReference type="ARBA" id="ARBA00022989"/>
    </source>
</evidence>
<feature type="domain" description="ABC3 transporter permease C-terminal" evidence="8">
    <location>
        <begin position="268"/>
        <end position="398"/>
    </location>
</feature>
<evidence type="ECO:0000256" key="2">
    <source>
        <dbReference type="ARBA" id="ARBA00005236"/>
    </source>
</evidence>
<evidence type="ECO:0000259" key="8">
    <source>
        <dbReference type="Pfam" id="PF02687"/>
    </source>
</evidence>
<evidence type="ECO:0000259" key="9">
    <source>
        <dbReference type="Pfam" id="PF12704"/>
    </source>
</evidence>
<dbReference type="InterPro" id="IPR003838">
    <property type="entry name" value="ABC3_permease_C"/>
</dbReference>
<evidence type="ECO:0000256" key="3">
    <source>
        <dbReference type="ARBA" id="ARBA00022475"/>
    </source>
</evidence>
<dbReference type="InterPro" id="IPR025857">
    <property type="entry name" value="MacB_PCD"/>
</dbReference>
<evidence type="ECO:0000313" key="11">
    <source>
        <dbReference type="Proteomes" id="UP000005938"/>
    </source>
</evidence>
<evidence type="ECO:0000256" key="6">
    <source>
        <dbReference type="ARBA" id="ARBA00023136"/>
    </source>
</evidence>
<name>I0WG62_9FLAO</name>